<keyword evidence="2 10" id="KW-0963">Cytoplasm</keyword>
<evidence type="ECO:0000256" key="2">
    <source>
        <dbReference type="ARBA" id="ARBA00022490"/>
    </source>
</evidence>
<dbReference type="Proteomes" id="UP000265715">
    <property type="component" value="Unassembled WGS sequence"/>
</dbReference>
<comment type="subcellular location">
    <subcellularLocation>
        <location evidence="10">Cytoplasm</location>
    </subcellularLocation>
    <text evidence="10">Associated with the membrane possibly through PlsY.</text>
</comment>
<evidence type="ECO:0000256" key="3">
    <source>
        <dbReference type="ARBA" id="ARBA00022516"/>
    </source>
</evidence>
<evidence type="ECO:0000256" key="7">
    <source>
        <dbReference type="ARBA" id="ARBA00023264"/>
    </source>
</evidence>
<reference evidence="11 12" key="1">
    <citation type="submission" date="2018-08" db="EMBL/GenBank/DDBJ databases">
        <title>Meiothermus terrae DSM 26712 genome sequencing project.</title>
        <authorList>
            <person name="Da Costa M.S."/>
            <person name="Albuquerque L."/>
            <person name="Raposo P."/>
            <person name="Froufe H.J.C."/>
            <person name="Barroso C.S."/>
            <person name="Egas C."/>
        </authorList>
    </citation>
    <scope>NUCLEOTIDE SEQUENCE [LARGE SCALE GENOMIC DNA]</scope>
    <source>
        <strain evidence="11 12">DSM 26712</strain>
    </source>
</reference>
<comment type="pathway">
    <text evidence="10">Lipid metabolism; phospholipid metabolism.</text>
</comment>
<sequence>MKPIALDAMGGDYAPRETVAGAVMAAKEGVPVVLVGQKAALEAELAKHSATLPVVDTPDFIRMEDHATDVRKRKEASINVCMNLLKAGEAGAVVAMGHTGATLASALFTLGRIKGVERPTLLVEMPSEKGRVFLADGGANADCRPSFLVQFAVMATAYARANGVAEPTVGLLNIGEEDEKGDQLRLETFPLLKATPGIRFVGNVEGRDVFKGTSDVVVTDGFTGNVVLKLSEGEARTILKWVREALTSSLLAKLGALLVRGPLQGLRARMDPAEYGAMPLLGVEGAVFIGHGSADARAVRSALRKAKSAAEAGLVERVRSGIAELTAGSPSS</sequence>
<keyword evidence="11" id="KW-0012">Acyltransferase</keyword>
<comment type="catalytic activity">
    <reaction evidence="1 10">
        <text>a fatty acyl-[ACP] + phosphate = an acyl phosphate + holo-[ACP]</text>
        <dbReference type="Rhea" id="RHEA:42292"/>
        <dbReference type="Rhea" id="RHEA-COMP:9685"/>
        <dbReference type="Rhea" id="RHEA-COMP:14125"/>
        <dbReference type="ChEBI" id="CHEBI:43474"/>
        <dbReference type="ChEBI" id="CHEBI:59918"/>
        <dbReference type="ChEBI" id="CHEBI:64479"/>
        <dbReference type="ChEBI" id="CHEBI:138651"/>
        <dbReference type="EC" id="2.3.1.274"/>
    </reaction>
</comment>
<dbReference type="Pfam" id="PF02504">
    <property type="entry name" value="FA_synthesis"/>
    <property type="match status" value="1"/>
</dbReference>
<comment type="similarity">
    <text evidence="10">Belongs to the PlsX family.</text>
</comment>
<dbReference type="PANTHER" id="PTHR30100">
    <property type="entry name" value="FATTY ACID/PHOSPHOLIPID SYNTHESIS PROTEIN PLSX"/>
    <property type="match status" value="1"/>
</dbReference>
<keyword evidence="12" id="KW-1185">Reference proteome</keyword>
<proteinExistence type="inferred from homology"/>
<evidence type="ECO:0000256" key="4">
    <source>
        <dbReference type="ARBA" id="ARBA00022679"/>
    </source>
</evidence>
<comment type="subunit">
    <text evidence="9 10">Homodimer. Probably interacts with PlsY.</text>
</comment>
<comment type="caution">
    <text evidence="11">The sequence shown here is derived from an EMBL/GenBank/DDBJ whole genome shotgun (WGS) entry which is preliminary data.</text>
</comment>
<gene>
    <name evidence="10 11" type="primary">plsX</name>
    <name evidence="11" type="ORF">Mterra_00568</name>
</gene>
<evidence type="ECO:0000256" key="5">
    <source>
        <dbReference type="ARBA" id="ARBA00023098"/>
    </source>
</evidence>
<dbReference type="EC" id="2.3.1.274" evidence="8 10"/>
<comment type="function">
    <text evidence="10">Catalyzes the reversible formation of acyl-phosphate (acyl-PO(4)) from acyl-[acyl-carrier-protein] (acyl-ACP). This enzyme utilizes acyl-ACP as fatty acyl donor, but not acyl-CoA.</text>
</comment>
<dbReference type="RefSeq" id="WP_119313792.1">
    <property type="nucleotide sequence ID" value="NZ_QXDL01000013.1"/>
</dbReference>
<dbReference type="SUPFAM" id="SSF53659">
    <property type="entry name" value="Isocitrate/Isopropylmalate dehydrogenase-like"/>
    <property type="match status" value="1"/>
</dbReference>
<evidence type="ECO:0000256" key="8">
    <source>
        <dbReference type="ARBA" id="ARBA00024069"/>
    </source>
</evidence>
<keyword evidence="4 10" id="KW-0808">Transferase</keyword>
<dbReference type="InterPro" id="IPR012281">
    <property type="entry name" value="Phospholipid_synth_PlsX-like"/>
</dbReference>
<keyword evidence="3 10" id="KW-0444">Lipid biosynthesis</keyword>
<dbReference type="NCBIfam" id="TIGR00182">
    <property type="entry name" value="plsX"/>
    <property type="match status" value="1"/>
</dbReference>
<accession>A0A399F4Q6</accession>
<dbReference type="GO" id="GO:0043811">
    <property type="term" value="F:phosphate:acyl-[acyl carrier protein] acyltransferase activity"/>
    <property type="evidence" value="ECO:0007669"/>
    <property type="project" value="UniProtKB-UniRule"/>
</dbReference>
<dbReference type="EMBL" id="QXDL01000013">
    <property type="protein sequence ID" value="RIH90259.1"/>
    <property type="molecule type" value="Genomic_DNA"/>
</dbReference>
<protein>
    <recommendedName>
        <fullName evidence="8 10">Phosphate acyltransferase</fullName>
        <ecNumber evidence="8 10">2.3.1.274</ecNumber>
    </recommendedName>
    <alternativeName>
        <fullName evidence="10">Acyl-ACP phosphotransacylase</fullName>
    </alternativeName>
    <alternativeName>
        <fullName evidence="10">Acyl-[acyl-carrier-protein]--phosphate acyltransferase</fullName>
    </alternativeName>
    <alternativeName>
        <fullName evidence="10">Phosphate-acyl-ACP acyltransferase</fullName>
    </alternativeName>
</protein>
<organism evidence="11 12">
    <name type="scientific">Calidithermus terrae</name>
    <dbReference type="NCBI Taxonomy" id="1408545"/>
    <lineage>
        <taxon>Bacteria</taxon>
        <taxon>Thermotogati</taxon>
        <taxon>Deinococcota</taxon>
        <taxon>Deinococci</taxon>
        <taxon>Thermales</taxon>
        <taxon>Thermaceae</taxon>
        <taxon>Calidithermus</taxon>
    </lineage>
</organism>
<keyword evidence="5 10" id="KW-0443">Lipid metabolism</keyword>
<evidence type="ECO:0000256" key="6">
    <source>
        <dbReference type="ARBA" id="ARBA00023209"/>
    </source>
</evidence>
<evidence type="ECO:0000256" key="9">
    <source>
        <dbReference type="ARBA" id="ARBA00046608"/>
    </source>
</evidence>
<dbReference type="OrthoDB" id="9806408at2"/>
<dbReference type="HAMAP" id="MF_00019">
    <property type="entry name" value="PlsX"/>
    <property type="match status" value="1"/>
</dbReference>
<evidence type="ECO:0000256" key="10">
    <source>
        <dbReference type="HAMAP-Rule" id="MF_00019"/>
    </source>
</evidence>
<keyword evidence="6 10" id="KW-0594">Phospholipid biosynthesis</keyword>
<dbReference type="InterPro" id="IPR003664">
    <property type="entry name" value="FA_synthesis"/>
</dbReference>
<dbReference type="AlphaFoldDB" id="A0A399F4Q6"/>
<dbReference type="UniPathway" id="UPA00085"/>
<evidence type="ECO:0000256" key="1">
    <source>
        <dbReference type="ARBA" id="ARBA00001232"/>
    </source>
</evidence>
<name>A0A399F4Q6_9DEIN</name>
<evidence type="ECO:0000313" key="12">
    <source>
        <dbReference type="Proteomes" id="UP000265715"/>
    </source>
</evidence>
<dbReference type="Gene3D" id="3.40.718.10">
    <property type="entry name" value="Isopropylmalate Dehydrogenase"/>
    <property type="match status" value="1"/>
</dbReference>
<dbReference type="GO" id="GO:0005737">
    <property type="term" value="C:cytoplasm"/>
    <property type="evidence" value="ECO:0007669"/>
    <property type="project" value="UniProtKB-SubCell"/>
</dbReference>
<dbReference type="GO" id="GO:0008654">
    <property type="term" value="P:phospholipid biosynthetic process"/>
    <property type="evidence" value="ECO:0007669"/>
    <property type="project" value="UniProtKB-KW"/>
</dbReference>
<dbReference type="PANTHER" id="PTHR30100:SF1">
    <property type="entry name" value="PHOSPHATE ACYLTRANSFERASE"/>
    <property type="match status" value="1"/>
</dbReference>
<evidence type="ECO:0000313" key="11">
    <source>
        <dbReference type="EMBL" id="RIH90259.1"/>
    </source>
</evidence>
<keyword evidence="7 10" id="KW-1208">Phospholipid metabolism</keyword>
<dbReference type="GO" id="GO:0006633">
    <property type="term" value="P:fatty acid biosynthetic process"/>
    <property type="evidence" value="ECO:0007669"/>
    <property type="project" value="UniProtKB-UniRule"/>
</dbReference>
<dbReference type="PIRSF" id="PIRSF002465">
    <property type="entry name" value="Phsphlp_syn_PlsX"/>
    <property type="match status" value="1"/>
</dbReference>